<keyword evidence="2" id="KW-1185">Reference proteome</keyword>
<protein>
    <submittedName>
        <fullName evidence="1">Uncharacterized protein</fullName>
    </submittedName>
</protein>
<name>W7E2Q0_BIPV3</name>
<accession>W7E2Q0</accession>
<evidence type="ECO:0000313" key="1">
    <source>
        <dbReference type="EMBL" id="EUN24648.1"/>
    </source>
</evidence>
<sequence>MAPAHSQIDHGTPKCAVGSTLTLPFPFKPSLPWLSHPSRSTPFQVQLHPIPRLVLRARLQNA</sequence>
<proteinExistence type="predicted"/>
<dbReference type="AlphaFoldDB" id="W7E2Q0"/>
<dbReference type="RefSeq" id="XP_014554223.1">
    <property type="nucleotide sequence ID" value="XM_014698737.1"/>
</dbReference>
<reference evidence="1 2" key="1">
    <citation type="journal article" date="2013" name="PLoS Genet.">
        <title>Comparative genome structure, secondary metabolite, and effector coding capacity across Cochliobolus pathogens.</title>
        <authorList>
            <person name="Condon B.J."/>
            <person name="Leng Y."/>
            <person name="Wu D."/>
            <person name="Bushley K.E."/>
            <person name="Ohm R.A."/>
            <person name="Otillar R."/>
            <person name="Martin J."/>
            <person name="Schackwitz W."/>
            <person name="Grimwood J."/>
            <person name="MohdZainudin N."/>
            <person name="Xue C."/>
            <person name="Wang R."/>
            <person name="Manning V.A."/>
            <person name="Dhillon B."/>
            <person name="Tu Z.J."/>
            <person name="Steffenson B.J."/>
            <person name="Salamov A."/>
            <person name="Sun H."/>
            <person name="Lowry S."/>
            <person name="LaButti K."/>
            <person name="Han J."/>
            <person name="Copeland A."/>
            <person name="Lindquist E."/>
            <person name="Barry K."/>
            <person name="Schmutz J."/>
            <person name="Baker S.E."/>
            <person name="Ciuffetti L.M."/>
            <person name="Grigoriev I.V."/>
            <person name="Zhong S."/>
            <person name="Turgeon B.G."/>
        </authorList>
    </citation>
    <scope>NUCLEOTIDE SEQUENCE [LARGE SCALE GENOMIC DNA]</scope>
    <source>
        <strain evidence="1 2">FI3</strain>
    </source>
</reference>
<organism evidence="1 2">
    <name type="scientific">Bipolaris victoriae (strain FI3)</name>
    <name type="common">Victoria blight of oats agent</name>
    <name type="synonym">Cochliobolus victoriae</name>
    <dbReference type="NCBI Taxonomy" id="930091"/>
    <lineage>
        <taxon>Eukaryota</taxon>
        <taxon>Fungi</taxon>
        <taxon>Dikarya</taxon>
        <taxon>Ascomycota</taxon>
        <taxon>Pezizomycotina</taxon>
        <taxon>Dothideomycetes</taxon>
        <taxon>Pleosporomycetidae</taxon>
        <taxon>Pleosporales</taxon>
        <taxon>Pleosporineae</taxon>
        <taxon>Pleosporaceae</taxon>
        <taxon>Bipolaris</taxon>
    </lineage>
</organism>
<gene>
    <name evidence="1" type="ORF">COCVIDRAFT_105657</name>
</gene>
<dbReference type="HOGENOM" id="CLU_2903877_0_0_1"/>
<dbReference type="GeneID" id="26248914"/>
<dbReference type="Proteomes" id="UP000054337">
    <property type="component" value="Unassembled WGS sequence"/>
</dbReference>
<dbReference type="EMBL" id="KI968764">
    <property type="protein sequence ID" value="EUN24648.1"/>
    <property type="molecule type" value="Genomic_DNA"/>
</dbReference>
<evidence type="ECO:0000313" key="2">
    <source>
        <dbReference type="Proteomes" id="UP000054337"/>
    </source>
</evidence>